<evidence type="ECO:0000313" key="2">
    <source>
        <dbReference type="Proteomes" id="UP001249851"/>
    </source>
</evidence>
<dbReference type="EMBL" id="JARQWQ010000091">
    <property type="protein sequence ID" value="KAK2552060.1"/>
    <property type="molecule type" value="Genomic_DNA"/>
</dbReference>
<gene>
    <name evidence="1" type="ORF">P5673_027093</name>
</gene>
<dbReference type="AlphaFoldDB" id="A0AAD9PZP4"/>
<organism evidence="1 2">
    <name type="scientific">Acropora cervicornis</name>
    <name type="common">Staghorn coral</name>
    <dbReference type="NCBI Taxonomy" id="6130"/>
    <lineage>
        <taxon>Eukaryota</taxon>
        <taxon>Metazoa</taxon>
        <taxon>Cnidaria</taxon>
        <taxon>Anthozoa</taxon>
        <taxon>Hexacorallia</taxon>
        <taxon>Scleractinia</taxon>
        <taxon>Astrocoeniina</taxon>
        <taxon>Acroporidae</taxon>
        <taxon>Acropora</taxon>
    </lineage>
</organism>
<protein>
    <submittedName>
        <fullName evidence="1">Uncharacterized protein</fullName>
    </submittedName>
</protein>
<reference evidence="1" key="1">
    <citation type="journal article" date="2023" name="G3 (Bethesda)">
        <title>Whole genome assembly and annotation of the endangered Caribbean coral Acropora cervicornis.</title>
        <authorList>
            <person name="Selwyn J.D."/>
            <person name="Vollmer S.V."/>
        </authorList>
    </citation>
    <scope>NUCLEOTIDE SEQUENCE</scope>
    <source>
        <strain evidence="1">K2</strain>
    </source>
</reference>
<proteinExistence type="predicted"/>
<dbReference type="Proteomes" id="UP001249851">
    <property type="component" value="Unassembled WGS sequence"/>
</dbReference>
<comment type="caution">
    <text evidence="1">The sequence shown here is derived from an EMBL/GenBank/DDBJ whole genome shotgun (WGS) entry which is preliminary data.</text>
</comment>
<feature type="non-terminal residue" evidence="1">
    <location>
        <position position="1"/>
    </location>
</feature>
<keyword evidence="2" id="KW-1185">Reference proteome</keyword>
<reference evidence="1" key="2">
    <citation type="journal article" date="2023" name="Science">
        <title>Genomic signatures of disease resistance in endangered staghorn corals.</title>
        <authorList>
            <person name="Vollmer S.V."/>
            <person name="Selwyn J.D."/>
            <person name="Despard B.A."/>
            <person name="Roesel C.L."/>
        </authorList>
    </citation>
    <scope>NUCLEOTIDE SEQUENCE</scope>
    <source>
        <strain evidence="1">K2</strain>
    </source>
</reference>
<accession>A0AAD9PZP4</accession>
<name>A0AAD9PZP4_ACRCE</name>
<sequence length="178" mass="19520">MGNIDWESCHSKYQDVLDKYKEMCPTAEDAGNLGKDFPHNKEDITKLILTSKLKSVRVKYRQAVDSGRRSGHGRVVLLYFDPCEQIWGGSPATVMVSSGIETIDMVVIDHNDGVNEDAGGGDVVDQISQAVNVSKLSSNIEKLTNSIADSFALFRQVMLPQPTYGVAPQYIPQGQANT</sequence>
<evidence type="ECO:0000313" key="1">
    <source>
        <dbReference type="EMBL" id="KAK2552060.1"/>
    </source>
</evidence>